<organism evidence="1 2">
    <name type="scientific">Malus domestica</name>
    <name type="common">Apple</name>
    <name type="synonym">Pyrus malus</name>
    <dbReference type="NCBI Taxonomy" id="3750"/>
    <lineage>
        <taxon>Eukaryota</taxon>
        <taxon>Viridiplantae</taxon>
        <taxon>Streptophyta</taxon>
        <taxon>Embryophyta</taxon>
        <taxon>Tracheophyta</taxon>
        <taxon>Spermatophyta</taxon>
        <taxon>Magnoliopsida</taxon>
        <taxon>eudicotyledons</taxon>
        <taxon>Gunneridae</taxon>
        <taxon>Pentapetalae</taxon>
        <taxon>rosids</taxon>
        <taxon>fabids</taxon>
        <taxon>Rosales</taxon>
        <taxon>Rosaceae</taxon>
        <taxon>Amygdaloideae</taxon>
        <taxon>Maleae</taxon>
        <taxon>Malus</taxon>
    </lineage>
</organism>
<dbReference type="AlphaFoldDB" id="A0A498IZZ4"/>
<keyword evidence="2" id="KW-1185">Reference proteome</keyword>
<dbReference type="EMBL" id="RDQH01000335">
    <property type="protein sequence ID" value="RXH88850.1"/>
    <property type="molecule type" value="Genomic_DNA"/>
</dbReference>
<dbReference type="Proteomes" id="UP000290289">
    <property type="component" value="Chromosome 9"/>
</dbReference>
<name>A0A498IZZ4_MALDO</name>
<reference evidence="1 2" key="1">
    <citation type="submission" date="2018-10" db="EMBL/GenBank/DDBJ databases">
        <title>A high-quality apple genome assembly.</title>
        <authorList>
            <person name="Hu J."/>
        </authorList>
    </citation>
    <scope>NUCLEOTIDE SEQUENCE [LARGE SCALE GENOMIC DNA]</scope>
    <source>
        <strain evidence="2">cv. HFTH1</strain>
        <tissue evidence="1">Young leaf</tissue>
    </source>
</reference>
<proteinExistence type="predicted"/>
<gene>
    <name evidence="1" type="ORF">DVH24_000449</name>
</gene>
<accession>A0A498IZZ4</accession>
<comment type="caution">
    <text evidence="1">The sequence shown here is derived from an EMBL/GenBank/DDBJ whole genome shotgun (WGS) entry which is preliminary data.</text>
</comment>
<sequence>MALILMSVRVLEAISIPVKAKSLALFASWTEFVIRVAWVCDWKHLWIKTDSTLVQHYLYKALLTVSWFRQMSFVPTHIYRDGNQVAYLLDSYKAAAYA</sequence>
<protein>
    <submittedName>
        <fullName evidence="1">Uncharacterized protein</fullName>
    </submittedName>
</protein>
<evidence type="ECO:0000313" key="2">
    <source>
        <dbReference type="Proteomes" id="UP000290289"/>
    </source>
</evidence>
<evidence type="ECO:0000313" key="1">
    <source>
        <dbReference type="EMBL" id="RXH88850.1"/>
    </source>
</evidence>